<proteinExistence type="predicted"/>
<dbReference type="GO" id="GO:0016020">
    <property type="term" value="C:membrane"/>
    <property type="evidence" value="ECO:0007669"/>
    <property type="project" value="UniProtKB-SubCell"/>
</dbReference>
<dbReference type="EMBL" id="AZMM01012479">
    <property type="protein sequence ID" value="ETJ33073.1"/>
    <property type="molecule type" value="Genomic_DNA"/>
</dbReference>
<keyword evidence="3 6" id="KW-0812">Transmembrane</keyword>
<keyword evidence="5 6" id="KW-0472">Membrane</keyword>
<keyword evidence="2" id="KW-0813">Transport</keyword>
<evidence type="ECO:0000256" key="1">
    <source>
        <dbReference type="ARBA" id="ARBA00004141"/>
    </source>
</evidence>
<feature type="transmembrane region" description="Helical" evidence="6">
    <location>
        <begin position="22"/>
        <end position="41"/>
    </location>
</feature>
<dbReference type="AlphaFoldDB" id="W1XRT2"/>
<dbReference type="SUPFAM" id="SSF161070">
    <property type="entry name" value="SNF-like"/>
    <property type="match status" value="1"/>
</dbReference>
<evidence type="ECO:0000256" key="2">
    <source>
        <dbReference type="ARBA" id="ARBA00022448"/>
    </source>
</evidence>
<organism evidence="7">
    <name type="scientific">human gut metagenome</name>
    <dbReference type="NCBI Taxonomy" id="408170"/>
    <lineage>
        <taxon>unclassified sequences</taxon>
        <taxon>metagenomes</taxon>
        <taxon>organismal metagenomes</taxon>
    </lineage>
</organism>
<gene>
    <name evidence="7" type="ORF">Q604_UNBC12479G0001</name>
</gene>
<protein>
    <submittedName>
        <fullName evidence="7">Transporter</fullName>
    </submittedName>
</protein>
<feature type="non-terminal residue" evidence="7">
    <location>
        <position position="1"/>
    </location>
</feature>
<dbReference type="Pfam" id="PF00209">
    <property type="entry name" value="SNF"/>
    <property type="match status" value="1"/>
</dbReference>
<reference evidence="7" key="1">
    <citation type="submission" date="2013-12" db="EMBL/GenBank/DDBJ databases">
        <title>A Varibaculum cambriense genome reconstructed from a premature infant gut community with otherwise low bacterial novelty that shifts toward anaerobic metabolism during the third week of life.</title>
        <authorList>
            <person name="Brown C.T."/>
            <person name="Sharon I."/>
            <person name="Thomas B.C."/>
            <person name="Castelle C.J."/>
            <person name="Morowitz M.J."/>
            <person name="Banfield J.F."/>
        </authorList>
    </citation>
    <scope>NUCLEOTIDE SEQUENCE</scope>
</reference>
<name>W1XRT2_9ZZZZ</name>
<evidence type="ECO:0000256" key="4">
    <source>
        <dbReference type="ARBA" id="ARBA00022989"/>
    </source>
</evidence>
<dbReference type="PANTHER" id="PTHR42948:SF1">
    <property type="entry name" value="TRANSPORTER"/>
    <property type="match status" value="1"/>
</dbReference>
<evidence type="ECO:0000256" key="3">
    <source>
        <dbReference type="ARBA" id="ARBA00022692"/>
    </source>
</evidence>
<sequence length="96" mass="10572">SALTATDSGAYFGEIAGSFGSVPWHFLALAIVLIVSLFGISSGIEKINKVMMPAFYVLFLILLVRVCTLDGAMDGFKYLCIPKWEFLSQPKTWIYA</sequence>
<feature type="transmembrane region" description="Helical" evidence="6">
    <location>
        <begin position="53"/>
        <end position="73"/>
    </location>
</feature>
<keyword evidence="4 6" id="KW-1133">Transmembrane helix</keyword>
<dbReference type="InterPro" id="IPR000175">
    <property type="entry name" value="Na/ntran_symport"/>
</dbReference>
<evidence type="ECO:0000256" key="6">
    <source>
        <dbReference type="SAM" id="Phobius"/>
    </source>
</evidence>
<dbReference type="PROSITE" id="PS50267">
    <property type="entry name" value="NA_NEUROTRAN_SYMP_3"/>
    <property type="match status" value="1"/>
</dbReference>
<comment type="caution">
    <text evidence="7">The sequence shown here is derived from an EMBL/GenBank/DDBJ whole genome shotgun (WGS) entry which is preliminary data.</text>
</comment>
<evidence type="ECO:0000256" key="5">
    <source>
        <dbReference type="ARBA" id="ARBA00023136"/>
    </source>
</evidence>
<feature type="non-terminal residue" evidence="7">
    <location>
        <position position="96"/>
    </location>
</feature>
<accession>W1XRT2</accession>
<dbReference type="InterPro" id="IPR037272">
    <property type="entry name" value="SNS_sf"/>
</dbReference>
<comment type="subcellular location">
    <subcellularLocation>
        <location evidence="1">Membrane</location>
        <topology evidence="1">Multi-pass membrane protein</topology>
    </subcellularLocation>
</comment>
<dbReference type="PANTHER" id="PTHR42948">
    <property type="entry name" value="TRANSPORTER"/>
    <property type="match status" value="1"/>
</dbReference>
<evidence type="ECO:0000313" key="7">
    <source>
        <dbReference type="EMBL" id="ETJ33073.1"/>
    </source>
</evidence>